<evidence type="ECO:0000313" key="4">
    <source>
        <dbReference type="Proteomes" id="UP000608530"/>
    </source>
</evidence>
<dbReference type="InterPro" id="IPR018309">
    <property type="entry name" value="Tscrpt_reg_PadR_C"/>
</dbReference>
<feature type="domain" description="Transcription regulator PadR C-terminal" evidence="2">
    <location>
        <begin position="92"/>
        <end position="188"/>
    </location>
</feature>
<dbReference type="Pfam" id="PF10400">
    <property type="entry name" value="Vir_act_alpha_C"/>
    <property type="match status" value="1"/>
</dbReference>
<accession>A0A934Q7R6</accession>
<sequence>MSLQHAVLCVLEARAMTGYELTQFFESAAKWVWTAPQSQIYPLLRQMEKNGLIAGEVQLRGEKLKRTSYSLTEEGLAELRRWIAEPQPEPPTRDALLLQVLFADLVEPEECEAVLRNHIAEQRVKIRLWREHEARLLAGDTPLLRERLAHRDPKDHQRIGALKAHVFSELVRAAEQRVAWAEEAIGILHGG</sequence>
<comment type="caution">
    <text evidence="3">The sequence shown here is derived from an EMBL/GenBank/DDBJ whole genome shotgun (WGS) entry which is preliminary data.</text>
</comment>
<dbReference type="Proteomes" id="UP000608530">
    <property type="component" value="Unassembled WGS sequence"/>
</dbReference>
<organism evidence="3 4">
    <name type="scientific">Leucobacter chromiisoli</name>
    <dbReference type="NCBI Taxonomy" id="2796471"/>
    <lineage>
        <taxon>Bacteria</taxon>
        <taxon>Bacillati</taxon>
        <taxon>Actinomycetota</taxon>
        <taxon>Actinomycetes</taxon>
        <taxon>Micrococcales</taxon>
        <taxon>Microbacteriaceae</taxon>
        <taxon>Leucobacter</taxon>
    </lineage>
</organism>
<evidence type="ECO:0000259" key="1">
    <source>
        <dbReference type="Pfam" id="PF03551"/>
    </source>
</evidence>
<dbReference type="Gene3D" id="1.10.10.10">
    <property type="entry name" value="Winged helix-like DNA-binding domain superfamily/Winged helix DNA-binding domain"/>
    <property type="match status" value="1"/>
</dbReference>
<evidence type="ECO:0000259" key="2">
    <source>
        <dbReference type="Pfam" id="PF10400"/>
    </source>
</evidence>
<dbReference type="Pfam" id="PF03551">
    <property type="entry name" value="PadR"/>
    <property type="match status" value="1"/>
</dbReference>
<dbReference type="PANTHER" id="PTHR43252">
    <property type="entry name" value="TRANSCRIPTIONAL REGULATOR YQJI"/>
    <property type="match status" value="1"/>
</dbReference>
<keyword evidence="4" id="KW-1185">Reference proteome</keyword>
<dbReference type="PANTHER" id="PTHR43252:SF4">
    <property type="entry name" value="TRANSCRIPTIONAL REGULATORY PROTEIN"/>
    <property type="match status" value="1"/>
</dbReference>
<dbReference type="InterPro" id="IPR005149">
    <property type="entry name" value="Tscrpt_reg_PadR_N"/>
</dbReference>
<dbReference type="EMBL" id="JAEHOH010000009">
    <property type="protein sequence ID" value="MBK0418900.1"/>
    <property type="molecule type" value="Genomic_DNA"/>
</dbReference>
<dbReference type="InterPro" id="IPR036390">
    <property type="entry name" value="WH_DNA-bd_sf"/>
</dbReference>
<dbReference type="Gene3D" id="6.10.140.190">
    <property type="match status" value="1"/>
</dbReference>
<feature type="domain" description="Transcription regulator PadR N-terminal" evidence="1">
    <location>
        <begin position="7"/>
        <end position="80"/>
    </location>
</feature>
<dbReference type="SUPFAM" id="SSF46785">
    <property type="entry name" value="Winged helix' DNA-binding domain"/>
    <property type="match status" value="1"/>
</dbReference>
<reference evidence="3" key="1">
    <citation type="submission" date="2020-12" db="EMBL/GenBank/DDBJ databases">
        <title>Leucobacter sp. CAS1, isolated from Chromium sludge.</title>
        <authorList>
            <person name="Xu Z."/>
        </authorList>
    </citation>
    <scope>NUCLEOTIDE SEQUENCE</scope>
    <source>
        <strain evidence="3">CSA1</strain>
    </source>
</reference>
<dbReference type="RefSeq" id="WP_200115043.1">
    <property type="nucleotide sequence ID" value="NZ_JAEHOH010000009.1"/>
</dbReference>
<dbReference type="InterPro" id="IPR036388">
    <property type="entry name" value="WH-like_DNA-bd_sf"/>
</dbReference>
<evidence type="ECO:0000313" key="3">
    <source>
        <dbReference type="EMBL" id="MBK0418900.1"/>
    </source>
</evidence>
<protein>
    <submittedName>
        <fullName evidence="3">PadR family transcriptional regulator</fullName>
    </submittedName>
</protein>
<gene>
    <name evidence="3" type="ORF">JD276_07620</name>
</gene>
<dbReference type="AlphaFoldDB" id="A0A934Q7R6"/>
<proteinExistence type="predicted"/>
<name>A0A934Q7R6_9MICO</name>